<dbReference type="Proteomes" id="UP000253551">
    <property type="component" value="Unassembled WGS sequence"/>
</dbReference>
<dbReference type="PANTHER" id="PTHR28027:SF2">
    <property type="entry name" value="TRANSCRIPTIONAL REGULATOR MIT1"/>
    <property type="match status" value="1"/>
</dbReference>
<dbReference type="GO" id="GO:0003677">
    <property type="term" value="F:DNA binding"/>
    <property type="evidence" value="ECO:0007669"/>
    <property type="project" value="TreeGrafter"/>
</dbReference>
<comment type="caution">
    <text evidence="1">The sequence shown here is derived from an EMBL/GenBank/DDBJ whole genome shotgun (WGS) entry which is preliminary data.</text>
</comment>
<reference evidence="1 2" key="1">
    <citation type="journal article" date="2018" name="G3 (Bethesda)">
        <title>Phylogenetic and Phylogenomic Definition of Rhizopus Species.</title>
        <authorList>
            <person name="Gryganskyi A.P."/>
            <person name="Golan J."/>
            <person name="Dolatabadi S."/>
            <person name="Mondo S."/>
            <person name="Robb S."/>
            <person name="Idnurm A."/>
            <person name="Muszewska A."/>
            <person name="Steczkiewicz K."/>
            <person name="Masonjones S."/>
            <person name="Liao H.L."/>
            <person name="Gajdeczka M.T."/>
            <person name="Anike F."/>
            <person name="Vuek A."/>
            <person name="Anishchenko I.M."/>
            <person name="Voigt K."/>
            <person name="de Hoog G.S."/>
            <person name="Smith M.E."/>
            <person name="Heitman J."/>
            <person name="Vilgalys R."/>
            <person name="Stajich J.E."/>
        </authorList>
    </citation>
    <scope>NUCLEOTIDE SEQUENCE [LARGE SCALE GENOMIC DNA]</scope>
    <source>
        <strain evidence="1 2">LSU 92-RS-03</strain>
    </source>
</reference>
<sequence length="356" mass="40763">MSETYHGYIETTQDVLLIFEGCRRGLLPRVCRRLQEKERSNITSGSVFVFDERESGIKRWTDGLLWSPSRILGNFLIYREVDKKTPDRKTLNDPRARSFSADQIIDRNTERRLVGSLSDSYRFRKDGLIKKTMSVIIDGGIQHLVSYYHPDDILKNKLRTPSSVPELVSLEISPDLLVKQNFRVPPMVEPSFEQPKEYLNQYEGRVHNYRSMSMGSEQHGMIGNPVMYTPTDGYRKLSNGYYSYAGYSPLPSPSSITSSPMLSPVHPSFRHHSISSSSSGPMQRFAARNSLDFMSNDMVENRSNEIGPLLNPIHPLKQEEMNFQNNYNYCQKDSVGNLVPIYRNGLVLPNFDESTL</sequence>
<dbReference type="Pfam" id="PF09729">
    <property type="entry name" value="Gti1_Pac2"/>
    <property type="match status" value="1"/>
</dbReference>
<dbReference type="AlphaFoldDB" id="A0A367IM86"/>
<dbReference type="EMBL" id="PJQM01007112">
    <property type="protein sequence ID" value="RCH78611.1"/>
    <property type="molecule type" value="Genomic_DNA"/>
</dbReference>
<name>A0A367IM86_RHIST</name>
<accession>A0A367IM86</accession>
<dbReference type="PANTHER" id="PTHR28027">
    <property type="entry name" value="TRANSCRIPTIONAL REGULATOR MIT1"/>
    <property type="match status" value="1"/>
</dbReference>
<gene>
    <name evidence="1" type="ORF">CU098_003484</name>
</gene>
<keyword evidence="2" id="KW-1185">Reference proteome</keyword>
<dbReference type="OrthoDB" id="5572844at2759"/>
<evidence type="ECO:0000313" key="1">
    <source>
        <dbReference type="EMBL" id="RCH78611.1"/>
    </source>
</evidence>
<protein>
    <submittedName>
        <fullName evidence="1">Uncharacterized protein</fullName>
    </submittedName>
</protein>
<evidence type="ECO:0000313" key="2">
    <source>
        <dbReference type="Proteomes" id="UP000253551"/>
    </source>
</evidence>
<proteinExistence type="predicted"/>
<organism evidence="1 2">
    <name type="scientific">Rhizopus stolonifer</name>
    <name type="common">Rhizopus nigricans</name>
    <dbReference type="NCBI Taxonomy" id="4846"/>
    <lineage>
        <taxon>Eukaryota</taxon>
        <taxon>Fungi</taxon>
        <taxon>Fungi incertae sedis</taxon>
        <taxon>Mucoromycota</taxon>
        <taxon>Mucoromycotina</taxon>
        <taxon>Mucoromycetes</taxon>
        <taxon>Mucorales</taxon>
        <taxon>Mucorineae</taxon>
        <taxon>Rhizopodaceae</taxon>
        <taxon>Rhizopus</taxon>
    </lineage>
</organism>
<dbReference type="InterPro" id="IPR018608">
    <property type="entry name" value="Gti1/Pac2"/>
</dbReference>